<feature type="compositionally biased region" description="Polar residues" evidence="6">
    <location>
        <begin position="12"/>
        <end position="36"/>
    </location>
</feature>
<evidence type="ECO:0000313" key="9">
    <source>
        <dbReference type="Proteomes" id="UP000596742"/>
    </source>
</evidence>
<keyword evidence="3 7" id="KW-0812">Transmembrane</keyword>
<dbReference type="InterPro" id="IPR036259">
    <property type="entry name" value="MFS_trans_sf"/>
</dbReference>
<feature type="transmembrane region" description="Helical" evidence="7">
    <location>
        <begin position="246"/>
        <end position="264"/>
    </location>
</feature>
<protein>
    <submittedName>
        <fullName evidence="8">Uncharacterized protein</fullName>
    </submittedName>
</protein>
<dbReference type="EMBL" id="UYJE01001646">
    <property type="protein sequence ID" value="VDI03879.1"/>
    <property type="molecule type" value="Genomic_DNA"/>
</dbReference>
<dbReference type="GO" id="GO:0016020">
    <property type="term" value="C:membrane"/>
    <property type="evidence" value="ECO:0007669"/>
    <property type="project" value="UniProtKB-SubCell"/>
</dbReference>
<dbReference type="Gene3D" id="1.20.1250.20">
    <property type="entry name" value="MFS general substrate transporter like domains"/>
    <property type="match status" value="2"/>
</dbReference>
<gene>
    <name evidence="8" type="ORF">MGAL_10B068143</name>
</gene>
<feature type="transmembrane region" description="Helical" evidence="7">
    <location>
        <begin position="276"/>
        <end position="295"/>
    </location>
</feature>
<dbReference type="Proteomes" id="UP000596742">
    <property type="component" value="Unassembled WGS sequence"/>
</dbReference>
<keyword evidence="4 7" id="KW-1133">Transmembrane helix</keyword>
<accession>A0A8B6CDW8</accession>
<organism evidence="8 9">
    <name type="scientific">Mytilus galloprovincialis</name>
    <name type="common">Mediterranean mussel</name>
    <dbReference type="NCBI Taxonomy" id="29158"/>
    <lineage>
        <taxon>Eukaryota</taxon>
        <taxon>Metazoa</taxon>
        <taxon>Spiralia</taxon>
        <taxon>Lophotrochozoa</taxon>
        <taxon>Mollusca</taxon>
        <taxon>Bivalvia</taxon>
        <taxon>Autobranchia</taxon>
        <taxon>Pteriomorphia</taxon>
        <taxon>Mytilida</taxon>
        <taxon>Mytiloidea</taxon>
        <taxon>Mytilidae</taxon>
        <taxon>Mytilinae</taxon>
        <taxon>Mytilus</taxon>
    </lineage>
</organism>
<dbReference type="OrthoDB" id="78663at2759"/>
<evidence type="ECO:0000256" key="2">
    <source>
        <dbReference type="ARBA" id="ARBA00009172"/>
    </source>
</evidence>
<name>A0A8B6CDW8_MYTGA</name>
<dbReference type="SUPFAM" id="SSF103473">
    <property type="entry name" value="MFS general substrate transporter"/>
    <property type="match status" value="1"/>
</dbReference>
<feature type="transmembrane region" description="Helical" evidence="7">
    <location>
        <begin position="613"/>
        <end position="630"/>
    </location>
</feature>
<keyword evidence="9" id="KW-1185">Reference proteome</keyword>
<feature type="region of interest" description="Disordered" evidence="6">
    <location>
        <begin position="1"/>
        <end position="69"/>
    </location>
</feature>
<dbReference type="PANTHER" id="PTHR19444">
    <property type="entry name" value="UNC-93 RELATED"/>
    <property type="match status" value="1"/>
</dbReference>
<dbReference type="Pfam" id="PF05978">
    <property type="entry name" value="UNC-93"/>
    <property type="match status" value="1"/>
</dbReference>
<sequence>MDNDSDYGGTYNIESKQDQSGVDSLPTISTSGTMKGSLNIDIKNDNIADQSAEQMESLENPEYTDSVTSNESATAFLARDKNKIWEDSKTGSEDDNANIHLLENPAYIDSVTSTENQLASLLKGEQEKEYTCIQDDETLFQEFIEGSTKGFEISIVEIVPHLHDELKIDTPLWESNAYIDEFSCPSPGVRRLERVCKNAIINLSQDLSCKSSMKGSTLLPVLINQVPDPVPMEEESFFEGNEIKNLLVISVSVALMNAAFSSLRNLQSSLNHDGGVGLYSLTGSMAAFTLLSLFTPSLIQQFRPKRCLILSIFAHLLYVAANVTPNFYILVPASVLQGAASALMWNAVSTYVTYLARSTAIRNDKRTVHVAGKYFGVFFCFFQLSVVAGNLISSIVLNDQSDATNKMISTNTDLKNIVYKSISNLNDSMNMDIKFSNLSKYEQNKLSICGSKYCHSYPIELGGLTETTRYNLLGIYGVATVLALILPLFLMDRLKNYRTSKINIKHIANQATAVLRCIVEPRFLTCFIMFFYSNMELGFVMAEVTKAFVTCPLGIHMVGYTMICFGVCGSISSFVSGKLEKHVGNVSLISAATIIDLILLGVMLVWQPGKENLYLYFLLLGAWGVGDGIWMSQVNCVISRIFPDKLEEAFASLRVVNGLGMTFGFAYASSVCMTYKIYILFAICLTGTVVYVVSEIVRKCRADKKEKENGCDWSIDGI</sequence>
<feature type="transmembrane region" description="Helical" evidence="7">
    <location>
        <begin position="335"/>
        <end position="354"/>
    </location>
</feature>
<proteinExistence type="inferred from homology"/>
<feature type="transmembrane region" description="Helical" evidence="7">
    <location>
        <begin position="374"/>
        <end position="397"/>
    </location>
</feature>
<evidence type="ECO:0000256" key="3">
    <source>
        <dbReference type="ARBA" id="ARBA00022692"/>
    </source>
</evidence>
<evidence type="ECO:0000313" key="8">
    <source>
        <dbReference type="EMBL" id="VDI03879.1"/>
    </source>
</evidence>
<dbReference type="InterPro" id="IPR010291">
    <property type="entry name" value="Ion_channel_UNC-93"/>
</dbReference>
<evidence type="ECO:0000256" key="4">
    <source>
        <dbReference type="ARBA" id="ARBA00022989"/>
    </source>
</evidence>
<feature type="transmembrane region" description="Helical" evidence="7">
    <location>
        <begin position="513"/>
        <end position="533"/>
    </location>
</feature>
<dbReference type="InterPro" id="IPR051951">
    <property type="entry name" value="UNC-93_regulatory"/>
</dbReference>
<evidence type="ECO:0000256" key="1">
    <source>
        <dbReference type="ARBA" id="ARBA00004141"/>
    </source>
</evidence>
<feature type="transmembrane region" description="Helical" evidence="7">
    <location>
        <begin position="651"/>
        <end position="669"/>
    </location>
</feature>
<feature type="transmembrane region" description="Helical" evidence="7">
    <location>
        <begin position="553"/>
        <end position="574"/>
    </location>
</feature>
<feature type="transmembrane region" description="Helical" evidence="7">
    <location>
        <begin position="586"/>
        <end position="607"/>
    </location>
</feature>
<comment type="caution">
    <text evidence="8">The sequence shown here is derived from an EMBL/GenBank/DDBJ whole genome shotgun (WGS) entry which is preliminary data.</text>
</comment>
<evidence type="ECO:0000256" key="7">
    <source>
        <dbReference type="SAM" id="Phobius"/>
    </source>
</evidence>
<dbReference type="AlphaFoldDB" id="A0A8B6CDW8"/>
<dbReference type="PANTHER" id="PTHR19444:SF13">
    <property type="entry name" value="PROTEIN UNC-93 HOMOLOG A"/>
    <property type="match status" value="1"/>
</dbReference>
<feature type="transmembrane region" description="Helical" evidence="7">
    <location>
        <begin position="473"/>
        <end position="492"/>
    </location>
</feature>
<feature type="transmembrane region" description="Helical" evidence="7">
    <location>
        <begin position="675"/>
        <end position="697"/>
    </location>
</feature>
<comment type="similarity">
    <text evidence="2">Belongs to the unc-93 family.</text>
</comment>
<keyword evidence="5 7" id="KW-0472">Membrane</keyword>
<comment type="subcellular location">
    <subcellularLocation>
        <location evidence="1">Membrane</location>
        <topology evidence="1">Multi-pass membrane protein</topology>
    </subcellularLocation>
</comment>
<evidence type="ECO:0000256" key="6">
    <source>
        <dbReference type="SAM" id="MobiDB-lite"/>
    </source>
</evidence>
<feature type="transmembrane region" description="Helical" evidence="7">
    <location>
        <begin position="307"/>
        <end position="329"/>
    </location>
</feature>
<reference evidence="8" key="1">
    <citation type="submission" date="2018-11" db="EMBL/GenBank/DDBJ databases">
        <authorList>
            <person name="Alioto T."/>
            <person name="Alioto T."/>
        </authorList>
    </citation>
    <scope>NUCLEOTIDE SEQUENCE</scope>
</reference>
<evidence type="ECO:0000256" key="5">
    <source>
        <dbReference type="ARBA" id="ARBA00023136"/>
    </source>
</evidence>